<keyword evidence="4" id="KW-0479">Metal-binding</keyword>
<dbReference type="PANTHER" id="PTHR11135:SF1">
    <property type="entry name" value="PROTEIN YHCC"/>
    <property type="match status" value="1"/>
</dbReference>
<evidence type="ECO:0000256" key="4">
    <source>
        <dbReference type="ARBA" id="ARBA00022723"/>
    </source>
</evidence>
<dbReference type="GO" id="GO:0046872">
    <property type="term" value="F:metal ion binding"/>
    <property type="evidence" value="ECO:0007669"/>
    <property type="project" value="UniProtKB-KW"/>
</dbReference>
<keyword evidence="9" id="KW-1185">Reference proteome</keyword>
<feature type="domain" description="Radical SAM core" evidence="7">
    <location>
        <begin position="15"/>
        <end position="260"/>
    </location>
</feature>
<proteinExistence type="predicted"/>
<evidence type="ECO:0000313" key="8">
    <source>
        <dbReference type="EMBL" id="KGN74178.1"/>
    </source>
</evidence>
<dbReference type="Pfam" id="PF04055">
    <property type="entry name" value="Radical_SAM"/>
    <property type="match status" value="1"/>
</dbReference>
<dbReference type="STRING" id="28115.HQ47_05790"/>
<evidence type="ECO:0000256" key="1">
    <source>
        <dbReference type="ARBA" id="ARBA00001966"/>
    </source>
</evidence>
<evidence type="ECO:0000313" key="9">
    <source>
        <dbReference type="Proteomes" id="UP000030103"/>
    </source>
</evidence>
<keyword evidence="6" id="KW-0411">Iron-sulfur</keyword>
<reference evidence="8 9" key="1">
    <citation type="submission" date="2014-09" db="EMBL/GenBank/DDBJ databases">
        <title>Draft Genome Sequence of Porphyromonas macacae COT-192_OH2859.</title>
        <authorList>
            <person name="Wallis C."/>
            <person name="Deusch O."/>
            <person name="O'Flynn C."/>
            <person name="Davis I."/>
            <person name="Horsfall A."/>
            <person name="Kirkwood N."/>
            <person name="Harris S."/>
            <person name="Eisen J.A."/>
            <person name="Coil D.A."/>
            <person name="Darling A.E."/>
            <person name="Jospin G."/>
            <person name="Alexiev A."/>
        </authorList>
    </citation>
    <scope>NUCLEOTIDE SEQUENCE [LARGE SCALE GENOMIC DNA]</scope>
    <source>
        <strain evidence="9">COT-192 OH2859</strain>
    </source>
</reference>
<dbReference type="PROSITE" id="PS51918">
    <property type="entry name" value="RADICAL_SAM"/>
    <property type="match status" value="1"/>
</dbReference>
<evidence type="ECO:0000256" key="3">
    <source>
        <dbReference type="ARBA" id="ARBA00022691"/>
    </source>
</evidence>
<dbReference type="RefSeq" id="WP_036873936.1">
    <property type="nucleotide sequence ID" value="NZ_JRFA01000015.1"/>
</dbReference>
<dbReference type="SFLD" id="SFLDG01086">
    <property type="entry name" value="elongater_protein-like"/>
    <property type="match status" value="1"/>
</dbReference>
<comment type="cofactor">
    <cofactor evidence="1">
        <name>[4Fe-4S] cluster</name>
        <dbReference type="ChEBI" id="CHEBI:49883"/>
    </cofactor>
</comment>
<dbReference type="InterPro" id="IPR023404">
    <property type="entry name" value="rSAM_horseshoe"/>
</dbReference>
<keyword evidence="5" id="KW-0408">Iron</keyword>
<accession>A0A0A2E5J2</accession>
<comment type="caution">
    <text evidence="8">The sequence shown here is derived from an EMBL/GenBank/DDBJ whole genome shotgun (WGS) entry which is preliminary data.</text>
</comment>
<dbReference type="InterPro" id="IPR005911">
    <property type="entry name" value="YhcC-like"/>
</dbReference>
<dbReference type="InterPro" id="IPR039661">
    <property type="entry name" value="ELP3"/>
</dbReference>
<dbReference type="Gene3D" id="3.80.30.20">
    <property type="entry name" value="tm_1862 like domain"/>
    <property type="match status" value="1"/>
</dbReference>
<sequence>MTEWIEFSEFLKRYFPEGKMQKISINAGFSCPTRDGSLSRGGCTYCNNRSFSPSYAMAADPVHEQLRRGIAFFSRKYVDMRYLAYFQSYTSTYGEVEQIWAQYMEALNYPGVVGLIIGTRPDCMPEELLRRLSKLSERFFVMIEYGVESTIGRTLERVRRGHDWACSAEAICKTHDAGILVGAHLIMGLPGETEEELLSHADRLNELPLDTLKLHQLQIIKGTIMAQEYRLHPERFRLFSESEYIDLCVRFALRLRDGIVLERFVSQSPPELVLAPQWGLKNYEFANRLRHRLRAAGIRVKS</sequence>
<evidence type="ECO:0000256" key="5">
    <source>
        <dbReference type="ARBA" id="ARBA00023004"/>
    </source>
</evidence>
<dbReference type="InterPro" id="IPR032432">
    <property type="entry name" value="Radical_SAM_C"/>
</dbReference>
<evidence type="ECO:0000259" key="7">
    <source>
        <dbReference type="PROSITE" id="PS51918"/>
    </source>
</evidence>
<dbReference type="InterPro" id="IPR007197">
    <property type="entry name" value="rSAM"/>
</dbReference>
<dbReference type="OrthoDB" id="9801689at2"/>
<dbReference type="NCBIfam" id="TIGR01212">
    <property type="entry name" value="TIGR01212 family radical SAM protein"/>
    <property type="match status" value="1"/>
</dbReference>
<dbReference type="Proteomes" id="UP000030103">
    <property type="component" value="Unassembled WGS sequence"/>
</dbReference>
<dbReference type="PANTHER" id="PTHR11135">
    <property type="entry name" value="HISTONE ACETYLTRANSFERASE-RELATED"/>
    <property type="match status" value="1"/>
</dbReference>
<dbReference type="eggNOG" id="COG1242">
    <property type="taxonomic scope" value="Bacteria"/>
</dbReference>
<dbReference type="InterPro" id="IPR006638">
    <property type="entry name" value="Elp3/MiaA/NifB-like_rSAM"/>
</dbReference>
<dbReference type="Pfam" id="PF16199">
    <property type="entry name" value="Radical_SAM_C"/>
    <property type="match status" value="1"/>
</dbReference>
<protein>
    <submittedName>
        <fullName evidence="8">Radical SAM protein</fullName>
    </submittedName>
</protein>
<dbReference type="SUPFAM" id="SSF102114">
    <property type="entry name" value="Radical SAM enzymes"/>
    <property type="match status" value="1"/>
</dbReference>
<dbReference type="SMART" id="SM00729">
    <property type="entry name" value="Elp3"/>
    <property type="match status" value="1"/>
</dbReference>
<dbReference type="InterPro" id="IPR058240">
    <property type="entry name" value="rSAM_sf"/>
</dbReference>
<evidence type="ECO:0000256" key="6">
    <source>
        <dbReference type="ARBA" id="ARBA00023014"/>
    </source>
</evidence>
<dbReference type="SFLD" id="SFLDS00029">
    <property type="entry name" value="Radical_SAM"/>
    <property type="match status" value="1"/>
</dbReference>
<evidence type="ECO:0000256" key="2">
    <source>
        <dbReference type="ARBA" id="ARBA00022485"/>
    </source>
</evidence>
<dbReference type="GO" id="GO:0051539">
    <property type="term" value="F:4 iron, 4 sulfur cluster binding"/>
    <property type="evidence" value="ECO:0007669"/>
    <property type="project" value="UniProtKB-KW"/>
</dbReference>
<dbReference type="EMBL" id="JRFA01000015">
    <property type="protein sequence ID" value="KGN74178.1"/>
    <property type="molecule type" value="Genomic_DNA"/>
</dbReference>
<keyword evidence="2" id="KW-0004">4Fe-4S</keyword>
<name>A0A0A2E5J2_9PORP</name>
<dbReference type="GO" id="GO:0003824">
    <property type="term" value="F:catalytic activity"/>
    <property type="evidence" value="ECO:0007669"/>
    <property type="project" value="InterPro"/>
</dbReference>
<keyword evidence="3" id="KW-0949">S-adenosyl-L-methionine</keyword>
<organism evidence="8 9">
    <name type="scientific">Porphyromonas macacae</name>
    <dbReference type="NCBI Taxonomy" id="28115"/>
    <lineage>
        <taxon>Bacteria</taxon>
        <taxon>Pseudomonadati</taxon>
        <taxon>Bacteroidota</taxon>
        <taxon>Bacteroidia</taxon>
        <taxon>Bacteroidales</taxon>
        <taxon>Porphyromonadaceae</taxon>
        <taxon>Porphyromonas</taxon>
    </lineage>
</organism>
<gene>
    <name evidence="8" type="ORF">HQ47_05790</name>
</gene>
<dbReference type="AlphaFoldDB" id="A0A0A2E5J2"/>
<dbReference type="SFLD" id="SFLDG01091">
    <property type="entry name" value="uncharacterized_CHP01210-like"/>
    <property type="match status" value="1"/>
</dbReference>